<reference evidence="1" key="1">
    <citation type="submission" date="2022-04" db="EMBL/GenBank/DDBJ databases">
        <title>Genome of the entomopathogenic fungus Entomophthora muscae.</title>
        <authorList>
            <person name="Elya C."/>
            <person name="Lovett B.R."/>
            <person name="Lee E."/>
            <person name="Macias A.M."/>
            <person name="Hajek A.E."/>
            <person name="De Bivort B.L."/>
            <person name="Kasson M.T."/>
            <person name="De Fine Licht H.H."/>
            <person name="Stajich J.E."/>
        </authorList>
    </citation>
    <scope>NUCLEOTIDE SEQUENCE</scope>
    <source>
        <strain evidence="1">Berkeley</strain>
    </source>
</reference>
<evidence type="ECO:0000313" key="1">
    <source>
        <dbReference type="EMBL" id="KAJ9077183.1"/>
    </source>
</evidence>
<dbReference type="EMBL" id="QTSX02002215">
    <property type="protein sequence ID" value="KAJ9077183.1"/>
    <property type="molecule type" value="Genomic_DNA"/>
</dbReference>
<comment type="caution">
    <text evidence="1">The sequence shown here is derived from an EMBL/GenBank/DDBJ whole genome shotgun (WGS) entry which is preliminary data.</text>
</comment>
<dbReference type="Proteomes" id="UP001165960">
    <property type="component" value="Unassembled WGS sequence"/>
</dbReference>
<accession>A0ACC2TR74</accession>
<evidence type="ECO:0000313" key="2">
    <source>
        <dbReference type="Proteomes" id="UP001165960"/>
    </source>
</evidence>
<protein>
    <submittedName>
        <fullName evidence="1">Dityrosine transporter 1</fullName>
    </submittedName>
</protein>
<proteinExistence type="predicted"/>
<gene>
    <name evidence="1" type="primary">DTR1_3</name>
    <name evidence="1" type="ORF">DSO57_1019177</name>
</gene>
<keyword evidence="2" id="KW-1185">Reference proteome</keyword>
<organism evidence="1 2">
    <name type="scientific">Entomophthora muscae</name>
    <dbReference type="NCBI Taxonomy" id="34485"/>
    <lineage>
        <taxon>Eukaryota</taxon>
        <taxon>Fungi</taxon>
        <taxon>Fungi incertae sedis</taxon>
        <taxon>Zoopagomycota</taxon>
        <taxon>Entomophthoromycotina</taxon>
        <taxon>Entomophthoromycetes</taxon>
        <taxon>Entomophthorales</taxon>
        <taxon>Entomophthoraceae</taxon>
        <taxon>Entomophthora</taxon>
    </lineage>
</organism>
<sequence>MITHDKATFSTFKLNLILLLVAVAGILAPISSAIYFPALPDIQDNLRTTEPLVFLSASGFMLGMGLAPLAWGTISDAYGRRGVFLWTTALFVLSSIGCGISKTIELLISMRTLQGISSSAAMVTGVSVIIEIFPATKRGSAIGMFLIGPLIGPIAGPILGGFLNQYFGWQYIFWFLGGLGAVVLLCLLIYLPETLPDVQRKPYPFRINLFPPTICRTGPILNPLLPLVYMKQAKVCLIVTYACLTFSAYHFVASIQVIVMKKVYNLSSFHVGLSYLPLGIGNIVGSTLGGYYSDAIMRYYTAYKPTQLCPEVRLYAIVFGIVAFLFGLVMAGFSLAHTLPLAVTLFAQFLIGFGMTNIFTGISTYLIDLFPCQSSSIMACSACLRTVSAAVVSGLGPTLINHLGYKSSYCIMAVFQLPGIIGLGFLVFSSSPNSSD</sequence>
<name>A0ACC2TR74_9FUNG</name>